<dbReference type="AlphaFoldDB" id="A0A381NSZ8"/>
<sequence>MYATKKRLNKVAIVAIKTKKPTRDASEESDLPE</sequence>
<organism evidence="1">
    <name type="scientific">marine metagenome</name>
    <dbReference type="NCBI Taxonomy" id="408172"/>
    <lineage>
        <taxon>unclassified sequences</taxon>
        <taxon>metagenomes</taxon>
        <taxon>ecological metagenomes</taxon>
    </lineage>
</organism>
<accession>A0A381NSZ8</accession>
<gene>
    <name evidence="1" type="ORF">METZ01_LOCUS9447</name>
</gene>
<reference evidence="1" key="1">
    <citation type="submission" date="2018-05" db="EMBL/GenBank/DDBJ databases">
        <authorList>
            <person name="Lanie J.A."/>
            <person name="Ng W.-L."/>
            <person name="Kazmierczak K.M."/>
            <person name="Andrzejewski T.M."/>
            <person name="Davidsen T.M."/>
            <person name="Wayne K.J."/>
            <person name="Tettelin H."/>
            <person name="Glass J.I."/>
            <person name="Rusch D."/>
            <person name="Podicherti R."/>
            <person name="Tsui H.-C.T."/>
            <person name="Winkler M.E."/>
        </authorList>
    </citation>
    <scope>NUCLEOTIDE SEQUENCE</scope>
</reference>
<proteinExistence type="predicted"/>
<protein>
    <submittedName>
        <fullName evidence="1">Uncharacterized protein</fullName>
    </submittedName>
</protein>
<name>A0A381NSZ8_9ZZZZ</name>
<dbReference type="EMBL" id="UINC01000511">
    <property type="protein sequence ID" value="SUZ56593.1"/>
    <property type="molecule type" value="Genomic_DNA"/>
</dbReference>
<evidence type="ECO:0000313" key="1">
    <source>
        <dbReference type="EMBL" id="SUZ56593.1"/>
    </source>
</evidence>